<sequence>MKKSPISLQLMASTIASSRRQQQRKSPARQTEAVQPQNQERVEENSESSMPTELAHQGEKIEPESAEIKQNVANDEDNVNQQQQHQTSSTTPCTAAALSSSSSLAGTNAALEQLFQAAGMMGLNTAATPAMPTPPYHQQQKGAAHQTSSTNSAGPSGIGDGSSNSSLLASSTKSVLTKVESAKTISLPLMASTIASSRRQQQRKSPARHTEAVQPQNQERVEENSESSMPTELAHQREKIEPESAEIKQKVANDED</sequence>
<keyword evidence="2" id="KW-1185">Reference proteome</keyword>
<proteinExistence type="predicted"/>
<accession>A0A914GUG0</accession>
<feature type="compositionally biased region" description="Polar residues" evidence="1">
    <location>
        <begin position="28"/>
        <end position="39"/>
    </location>
</feature>
<evidence type="ECO:0000256" key="1">
    <source>
        <dbReference type="SAM" id="MobiDB-lite"/>
    </source>
</evidence>
<feature type="compositionally biased region" description="Polar residues" evidence="1">
    <location>
        <begin position="136"/>
        <end position="154"/>
    </location>
</feature>
<evidence type="ECO:0000313" key="3">
    <source>
        <dbReference type="WBParaSite" id="Gr19_v10_g10890.t2"/>
    </source>
</evidence>
<feature type="region of interest" description="Disordered" evidence="1">
    <location>
        <begin position="13"/>
        <end position="102"/>
    </location>
</feature>
<feature type="region of interest" description="Disordered" evidence="1">
    <location>
        <begin position="195"/>
        <end position="256"/>
    </location>
</feature>
<feature type="compositionally biased region" description="Basic and acidic residues" evidence="1">
    <location>
        <begin position="234"/>
        <end position="256"/>
    </location>
</feature>
<name>A0A914GUG0_GLORO</name>
<dbReference type="WBParaSite" id="Gr19_v10_g10890.t2">
    <property type="protein sequence ID" value="Gr19_v10_g10890.t2"/>
    <property type="gene ID" value="Gr19_v10_g10890"/>
</dbReference>
<dbReference type="AlphaFoldDB" id="A0A914GUG0"/>
<protein>
    <submittedName>
        <fullName evidence="3">Uncharacterized protein</fullName>
    </submittedName>
</protein>
<dbReference type="Proteomes" id="UP000887572">
    <property type="component" value="Unplaced"/>
</dbReference>
<evidence type="ECO:0000313" key="2">
    <source>
        <dbReference type="Proteomes" id="UP000887572"/>
    </source>
</evidence>
<feature type="compositionally biased region" description="Low complexity" evidence="1">
    <location>
        <begin position="79"/>
        <end position="102"/>
    </location>
</feature>
<feature type="compositionally biased region" description="Basic and acidic residues" evidence="1">
    <location>
        <begin position="56"/>
        <end position="67"/>
    </location>
</feature>
<reference evidence="3" key="1">
    <citation type="submission" date="2022-11" db="UniProtKB">
        <authorList>
            <consortium name="WormBaseParasite"/>
        </authorList>
    </citation>
    <scope>IDENTIFICATION</scope>
</reference>
<organism evidence="2 3">
    <name type="scientific">Globodera rostochiensis</name>
    <name type="common">Golden nematode worm</name>
    <name type="synonym">Heterodera rostochiensis</name>
    <dbReference type="NCBI Taxonomy" id="31243"/>
    <lineage>
        <taxon>Eukaryota</taxon>
        <taxon>Metazoa</taxon>
        <taxon>Ecdysozoa</taxon>
        <taxon>Nematoda</taxon>
        <taxon>Chromadorea</taxon>
        <taxon>Rhabditida</taxon>
        <taxon>Tylenchina</taxon>
        <taxon>Tylenchomorpha</taxon>
        <taxon>Tylenchoidea</taxon>
        <taxon>Heteroderidae</taxon>
        <taxon>Heteroderinae</taxon>
        <taxon>Globodera</taxon>
    </lineage>
</organism>
<feature type="region of interest" description="Disordered" evidence="1">
    <location>
        <begin position="126"/>
        <end position="167"/>
    </location>
</feature>